<feature type="region of interest" description="Disordered" evidence="1">
    <location>
        <begin position="63"/>
        <end position="83"/>
    </location>
</feature>
<dbReference type="Proteomes" id="UP001501183">
    <property type="component" value="Unassembled WGS sequence"/>
</dbReference>
<name>A0ABP8PSR5_9NOCA</name>
<protein>
    <recommendedName>
        <fullName evidence="4">Protein kinase domain-containing protein</fullName>
    </recommendedName>
</protein>
<keyword evidence="3" id="KW-1185">Reference proteome</keyword>
<dbReference type="SUPFAM" id="SSF56112">
    <property type="entry name" value="Protein kinase-like (PK-like)"/>
    <property type="match status" value="1"/>
</dbReference>
<dbReference type="Gene3D" id="1.10.510.10">
    <property type="entry name" value="Transferase(Phosphotransferase) domain 1"/>
    <property type="match status" value="1"/>
</dbReference>
<evidence type="ECO:0000313" key="3">
    <source>
        <dbReference type="Proteomes" id="UP001501183"/>
    </source>
</evidence>
<organism evidence="2 3">
    <name type="scientific">Rhodococcus olei</name>
    <dbReference type="NCBI Taxonomy" id="2161675"/>
    <lineage>
        <taxon>Bacteria</taxon>
        <taxon>Bacillati</taxon>
        <taxon>Actinomycetota</taxon>
        <taxon>Actinomycetes</taxon>
        <taxon>Mycobacteriales</taxon>
        <taxon>Nocardiaceae</taxon>
        <taxon>Rhodococcus</taxon>
    </lineage>
</organism>
<reference evidence="3" key="1">
    <citation type="journal article" date="2019" name="Int. J. Syst. Evol. Microbiol.">
        <title>The Global Catalogue of Microorganisms (GCM) 10K type strain sequencing project: providing services to taxonomists for standard genome sequencing and annotation.</title>
        <authorList>
            <consortium name="The Broad Institute Genomics Platform"/>
            <consortium name="The Broad Institute Genome Sequencing Center for Infectious Disease"/>
            <person name="Wu L."/>
            <person name="Ma J."/>
        </authorList>
    </citation>
    <scope>NUCLEOTIDE SEQUENCE [LARGE SCALE GENOMIC DNA]</scope>
    <source>
        <strain evidence="3">JCM 32206</strain>
    </source>
</reference>
<evidence type="ECO:0000256" key="1">
    <source>
        <dbReference type="SAM" id="MobiDB-lite"/>
    </source>
</evidence>
<evidence type="ECO:0008006" key="4">
    <source>
        <dbReference type="Google" id="ProtNLM"/>
    </source>
</evidence>
<evidence type="ECO:0000313" key="2">
    <source>
        <dbReference type="EMBL" id="GAA4490490.1"/>
    </source>
</evidence>
<dbReference type="EMBL" id="BAABFB010000075">
    <property type="protein sequence ID" value="GAA4490490.1"/>
    <property type="molecule type" value="Genomic_DNA"/>
</dbReference>
<comment type="caution">
    <text evidence="2">The sequence shown here is derived from an EMBL/GenBank/DDBJ whole genome shotgun (WGS) entry which is preliminary data.</text>
</comment>
<proteinExistence type="predicted"/>
<sequence length="83" mass="8615">MTGSPAYTAPEVLRGAPTPASDVHGLGATLFCAITGHAAFERRSGEKVVAQFLGITIEPIPNLRGGDSARRSRSTATMRNGSC</sequence>
<accession>A0ABP8PSR5</accession>
<gene>
    <name evidence="2" type="ORF">GCM10023094_53920</name>
</gene>
<dbReference type="InterPro" id="IPR011009">
    <property type="entry name" value="Kinase-like_dom_sf"/>
</dbReference>